<dbReference type="OMA" id="QLAMETH"/>
<feature type="chain" id="PRO_5004084746" evidence="1">
    <location>
        <begin position="18"/>
        <end position="149"/>
    </location>
</feature>
<dbReference type="AlphaFoldDB" id="M7SG25"/>
<accession>M7SG25</accession>
<sequence>MKASVISSALLAAPVLGAALHGRQSAEYQVSGFTGSCIPHSLFCLYDFFVTVTDSSSEPTHCSIIQQGPDLLPAIDPTGCEDAAYSWSVAPRNGSLGVTVTSPLDAKTNLTGLHLISKDQLAMETHEAVISQYYKGPQNFTVGAQSVAV</sequence>
<evidence type="ECO:0000313" key="3">
    <source>
        <dbReference type="Proteomes" id="UP000012174"/>
    </source>
</evidence>
<evidence type="ECO:0000313" key="2">
    <source>
        <dbReference type="EMBL" id="EMR65209.1"/>
    </source>
</evidence>
<dbReference type="KEGG" id="ela:UCREL1_7814"/>
<evidence type="ECO:0000256" key="1">
    <source>
        <dbReference type="SAM" id="SignalP"/>
    </source>
</evidence>
<keyword evidence="3" id="KW-1185">Reference proteome</keyword>
<organism evidence="2 3">
    <name type="scientific">Eutypa lata (strain UCR-EL1)</name>
    <name type="common">Grapevine dieback disease fungus</name>
    <name type="synonym">Eutypa armeniacae</name>
    <dbReference type="NCBI Taxonomy" id="1287681"/>
    <lineage>
        <taxon>Eukaryota</taxon>
        <taxon>Fungi</taxon>
        <taxon>Dikarya</taxon>
        <taxon>Ascomycota</taxon>
        <taxon>Pezizomycotina</taxon>
        <taxon>Sordariomycetes</taxon>
        <taxon>Xylariomycetidae</taxon>
        <taxon>Xylariales</taxon>
        <taxon>Diatrypaceae</taxon>
        <taxon>Eutypa</taxon>
    </lineage>
</organism>
<reference evidence="3" key="1">
    <citation type="journal article" date="2013" name="Genome Announc.">
        <title>Draft genome sequence of the grapevine dieback fungus Eutypa lata UCR-EL1.</title>
        <authorList>
            <person name="Blanco-Ulate B."/>
            <person name="Rolshausen P.E."/>
            <person name="Cantu D."/>
        </authorList>
    </citation>
    <scope>NUCLEOTIDE SEQUENCE [LARGE SCALE GENOMIC DNA]</scope>
    <source>
        <strain evidence="3">UCR-EL1</strain>
    </source>
</reference>
<dbReference type="EMBL" id="KB706908">
    <property type="protein sequence ID" value="EMR65209.1"/>
    <property type="molecule type" value="Genomic_DNA"/>
</dbReference>
<name>M7SG25_EUTLA</name>
<protein>
    <submittedName>
        <fullName evidence="2">Putative 22kda glyco protein</fullName>
    </submittedName>
</protein>
<dbReference type="Proteomes" id="UP000012174">
    <property type="component" value="Unassembled WGS sequence"/>
</dbReference>
<proteinExistence type="predicted"/>
<dbReference type="OrthoDB" id="3679184at2759"/>
<keyword evidence="1" id="KW-0732">Signal</keyword>
<dbReference type="HOGENOM" id="CLU_150781_0_0_1"/>
<gene>
    <name evidence="2" type="ORF">UCREL1_7814</name>
</gene>
<feature type="signal peptide" evidence="1">
    <location>
        <begin position="1"/>
        <end position="17"/>
    </location>
</feature>